<sequence>MKVSATDEASPGQELAFGKFRGLPDGRGPPDSSTKMIGNLKLHTAFQALTGNGAEQHVQPLR</sequence>
<dbReference type="RefSeq" id="WP_105732776.1">
    <property type="nucleotide sequence ID" value="NZ_PVBT01000001.1"/>
</dbReference>
<feature type="region of interest" description="Disordered" evidence="1">
    <location>
        <begin position="1"/>
        <end position="36"/>
    </location>
</feature>
<dbReference type="EMBL" id="PVBT01000001">
    <property type="protein sequence ID" value="PRD58550.1"/>
    <property type="molecule type" value="Genomic_DNA"/>
</dbReference>
<organism evidence="2 3">
    <name type="scientific">Phyllobacterium myrsinacearum</name>
    <dbReference type="NCBI Taxonomy" id="28101"/>
    <lineage>
        <taxon>Bacteria</taxon>
        <taxon>Pseudomonadati</taxon>
        <taxon>Pseudomonadota</taxon>
        <taxon>Alphaproteobacteria</taxon>
        <taxon>Hyphomicrobiales</taxon>
        <taxon>Phyllobacteriaceae</taxon>
        <taxon>Phyllobacterium</taxon>
    </lineage>
</organism>
<proteinExistence type="predicted"/>
<accession>A0A2S9JYY4</accession>
<evidence type="ECO:0000256" key="1">
    <source>
        <dbReference type="SAM" id="MobiDB-lite"/>
    </source>
</evidence>
<evidence type="ECO:0000313" key="3">
    <source>
        <dbReference type="Proteomes" id="UP000238563"/>
    </source>
</evidence>
<comment type="caution">
    <text evidence="2">The sequence shown here is derived from an EMBL/GenBank/DDBJ whole genome shotgun (WGS) entry which is preliminary data.</text>
</comment>
<keyword evidence="3" id="KW-1185">Reference proteome</keyword>
<reference evidence="2 3" key="1">
    <citation type="submission" date="2018-02" db="EMBL/GenBank/DDBJ databases">
        <title>The draft genome of Phyllobacterium myrsinacearum DSM5892.</title>
        <authorList>
            <person name="Li L."/>
            <person name="Liu L."/>
            <person name="Zhang X."/>
            <person name="Wang T."/>
        </authorList>
    </citation>
    <scope>NUCLEOTIDE SEQUENCE [LARGE SCALE GENOMIC DNA]</scope>
    <source>
        <strain evidence="2 3">DSM 5892</strain>
    </source>
</reference>
<dbReference type="Proteomes" id="UP000238563">
    <property type="component" value="Unassembled WGS sequence"/>
</dbReference>
<protein>
    <submittedName>
        <fullName evidence="2">Uncharacterized protein</fullName>
    </submittedName>
</protein>
<dbReference type="AlphaFoldDB" id="A0A2S9JYY4"/>
<gene>
    <name evidence="2" type="ORF">C5750_05475</name>
</gene>
<evidence type="ECO:0000313" key="2">
    <source>
        <dbReference type="EMBL" id="PRD58550.1"/>
    </source>
</evidence>
<name>A0A2S9JYY4_9HYPH</name>